<dbReference type="NCBIfam" id="TIGR01509">
    <property type="entry name" value="HAD-SF-IA-v3"/>
    <property type="match status" value="1"/>
</dbReference>
<dbReference type="GO" id="GO:0016791">
    <property type="term" value="F:phosphatase activity"/>
    <property type="evidence" value="ECO:0007669"/>
    <property type="project" value="UniProtKB-ARBA"/>
</dbReference>
<dbReference type="EMBL" id="JAPDRK010000006">
    <property type="protein sequence ID" value="KAJ9611366.1"/>
    <property type="molecule type" value="Genomic_DNA"/>
</dbReference>
<dbReference type="InterPro" id="IPR023214">
    <property type="entry name" value="HAD_sf"/>
</dbReference>
<dbReference type="Proteomes" id="UP001172673">
    <property type="component" value="Unassembled WGS sequence"/>
</dbReference>
<comment type="caution">
    <text evidence="2">The sequence shown here is derived from an EMBL/GenBank/DDBJ whole genome shotgun (WGS) entry which is preliminary data.</text>
</comment>
<feature type="region of interest" description="Disordered" evidence="1">
    <location>
        <begin position="48"/>
        <end position="78"/>
    </location>
</feature>
<dbReference type="Gene3D" id="1.10.150.240">
    <property type="entry name" value="Putative phosphatase, domain 2"/>
    <property type="match status" value="1"/>
</dbReference>
<sequence>MVSAETVLPPPVENASADTMLFADVPIDPLEGKMDLGEETQNTKAQAQTMDSEVDLVEPGSPASGLEPGISDSASDLSSPATSIEAHEVLEGRRVRQDSGVGLEKTYADPSSAAIDAPGKVSIENEWTPANASAHERPVPSISALIIDLGDVCCNWTAPQSLPISPAMLHRLLKTRTWYEYDSGALTQEDCYNNLATQYGVSAADVGEAFKQATSSLSPNEDTFEVLRNLKRTYNDSLKIYLMSNIPSPEWESVRADTRYDWTLFDGFFPSGQVGMCKPELRFFWHVLESIKLKPKDVVFIDDNAENVLAARSLGIRCLRYKVVNGLKQFIKSVFDDPIKRGQEWLQSNAKNMWSETTQGREVRDNFAQLFLYEACRDLDLVSMTFYERTWNYYIEKPIDTVEKHPDDVDTTSMAMTILPQDTNKANGILDEVLTYTNKDGIIMTYFDTKRPRIDPIVCVNAVRFFYKYNRGECTPALEPTKSWISDVLFYRAYLDGTYYYPTGEVFLYLFSRLLVANADSDMYRSTSSLLRERLGERIGAPGDALELAMRVIGCVDMGITNEVDFRKLESMQEEDGSWPIGWLCQTGKISLKIGNKGVTTAFAVKAIEKARKR</sequence>
<dbReference type="InterPro" id="IPR023198">
    <property type="entry name" value="PGP-like_dom2"/>
</dbReference>
<evidence type="ECO:0000256" key="1">
    <source>
        <dbReference type="SAM" id="MobiDB-lite"/>
    </source>
</evidence>
<gene>
    <name evidence="2" type="ORF">H2200_004550</name>
</gene>
<evidence type="ECO:0000313" key="2">
    <source>
        <dbReference type="EMBL" id="KAJ9611366.1"/>
    </source>
</evidence>
<name>A0AA38XDB3_9EURO</name>
<proteinExistence type="predicted"/>
<dbReference type="PANTHER" id="PTHR43611">
    <property type="entry name" value="ALPHA-D-GLUCOSE 1-PHOSPHATE PHOSPHATASE"/>
    <property type="match status" value="1"/>
</dbReference>
<accession>A0AA38XDB3</accession>
<dbReference type="PANTHER" id="PTHR43611:SF3">
    <property type="entry name" value="FLAVIN MONONUCLEOTIDE HYDROLASE 1, CHLOROPLATIC"/>
    <property type="match status" value="1"/>
</dbReference>
<dbReference type="InterPro" id="IPR006439">
    <property type="entry name" value="HAD-SF_hydro_IA"/>
</dbReference>
<keyword evidence="3" id="KW-1185">Reference proteome</keyword>
<dbReference type="AlphaFoldDB" id="A0AA38XDB3"/>
<reference evidence="2" key="1">
    <citation type="submission" date="2022-10" db="EMBL/GenBank/DDBJ databases">
        <title>Culturing micro-colonial fungi from biological soil crusts in the Mojave desert and describing Neophaeococcomyces mojavensis, and introducing the new genera and species Taxawa tesnikishii.</title>
        <authorList>
            <person name="Kurbessoian T."/>
            <person name="Stajich J.E."/>
        </authorList>
    </citation>
    <scope>NUCLEOTIDE SEQUENCE</scope>
    <source>
        <strain evidence="2">TK_41</strain>
    </source>
</reference>
<evidence type="ECO:0008006" key="4">
    <source>
        <dbReference type="Google" id="ProtNLM"/>
    </source>
</evidence>
<dbReference type="InterPro" id="IPR036412">
    <property type="entry name" value="HAD-like_sf"/>
</dbReference>
<evidence type="ECO:0000313" key="3">
    <source>
        <dbReference type="Proteomes" id="UP001172673"/>
    </source>
</evidence>
<dbReference type="Gene3D" id="3.40.50.1000">
    <property type="entry name" value="HAD superfamily/HAD-like"/>
    <property type="match status" value="1"/>
</dbReference>
<dbReference type="SUPFAM" id="SSF56784">
    <property type="entry name" value="HAD-like"/>
    <property type="match status" value="1"/>
</dbReference>
<organism evidence="2 3">
    <name type="scientific">Cladophialophora chaetospira</name>
    <dbReference type="NCBI Taxonomy" id="386627"/>
    <lineage>
        <taxon>Eukaryota</taxon>
        <taxon>Fungi</taxon>
        <taxon>Dikarya</taxon>
        <taxon>Ascomycota</taxon>
        <taxon>Pezizomycotina</taxon>
        <taxon>Eurotiomycetes</taxon>
        <taxon>Chaetothyriomycetidae</taxon>
        <taxon>Chaetothyriales</taxon>
        <taxon>Herpotrichiellaceae</taxon>
        <taxon>Cladophialophora</taxon>
    </lineage>
</organism>
<protein>
    <recommendedName>
        <fullName evidence="4">HAD-like protein</fullName>
    </recommendedName>
</protein>